<feature type="binding site" evidence="8">
    <location>
        <position position="105"/>
    </location>
    <ligand>
        <name>Mg(2+)</name>
        <dbReference type="ChEBI" id="CHEBI:18420"/>
        <label>2</label>
    </ligand>
</feature>
<dbReference type="Gene3D" id="2.70.20.10">
    <property type="entry name" value="Topoisomerase I, domain 3"/>
    <property type="match status" value="1"/>
</dbReference>
<dbReference type="PROSITE" id="PS50880">
    <property type="entry name" value="TOPRIM"/>
    <property type="match status" value="1"/>
</dbReference>
<dbReference type="InterPro" id="IPR013826">
    <property type="entry name" value="Topo_IA_cen_sub3"/>
</dbReference>
<dbReference type="InterPro" id="IPR000380">
    <property type="entry name" value="Topo_IA"/>
</dbReference>
<evidence type="ECO:0000256" key="2">
    <source>
        <dbReference type="ARBA" id="ARBA00009446"/>
    </source>
</evidence>
<dbReference type="InterPro" id="IPR023405">
    <property type="entry name" value="Topo_IA_core_domain"/>
</dbReference>
<feature type="binding site" evidence="8">
    <location>
        <position position="103"/>
    </location>
    <ligand>
        <name>Mg(2+)</name>
        <dbReference type="ChEBI" id="CHEBI:18420"/>
        <label>2</label>
    </ligand>
</feature>
<evidence type="ECO:0000256" key="7">
    <source>
        <dbReference type="ARBA" id="ARBA00023235"/>
    </source>
</evidence>
<evidence type="ECO:0000313" key="11">
    <source>
        <dbReference type="EMBL" id="UZE94575.1"/>
    </source>
</evidence>
<keyword evidence="4 8" id="KW-0460">Magnesium</keyword>
<evidence type="ECO:0000256" key="1">
    <source>
        <dbReference type="ARBA" id="ARBA00000213"/>
    </source>
</evidence>
<feature type="active site" description="O-(5'-phospho-DNA)-tyrosine intermediate" evidence="8">
    <location>
        <position position="328"/>
    </location>
</feature>
<dbReference type="CDD" id="cd03362">
    <property type="entry name" value="TOPRIM_TopoIA_TopoIII"/>
    <property type="match status" value="1"/>
</dbReference>
<keyword evidence="5 8" id="KW-0799">Topoisomerase</keyword>
<dbReference type="SMART" id="SM00493">
    <property type="entry name" value="TOPRIM"/>
    <property type="match status" value="1"/>
</dbReference>
<evidence type="ECO:0000256" key="6">
    <source>
        <dbReference type="ARBA" id="ARBA00023125"/>
    </source>
</evidence>
<gene>
    <name evidence="8" type="primary">topB</name>
    <name evidence="11" type="ORF">NKI27_10795</name>
</gene>
<dbReference type="Pfam" id="PF01751">
    <property type="entry name" value="Toprim"/>
    <property type="match status" value="1"/>
</dbReference>
<accession>A0ABY6MXP5</accession>
<dbReference type="PROSITE" id="PS00396">
    <property type="entry name" value="TOPO_IA_1"/>
    <property type="match status" value="1"/>
</dbReference>
<feature type="domain" description="Topo IA-type catalytic" evidence="10">
    <location>
        <begin position="155"/>
        <end position="602"/>
    </location>
</feature>
<comment type="caution">
    <text evidence="8">Lacks conserved residue(s) required for the propagation of feature annotation.</text>
</comment>
<dbReference type="SMART" id="SM00437">
    <property type="entry name" value="TOP1Ac"/>
    <property type="match status" value="1"/>
</dbReference>
<dbReference type="EMBL" id="CP100390">
    <property type="protein sequence ID" value="UZE94575.1"/>
    <property type="molecule type" value="Genomic_DNA"/>
</dbReference>
<dbReference type="InterPro" id="IPR013825">
    <property type="entry name" value="Topo_IA_cen_sub2"/>
</dbReference>
<reference evidence="11" key="1">
    <citation type="submission" date="2022-06" db="EMBL/GenBank/DDBJ databases">
        <title>Alkalimarinus sp. nov., isolated from gut of a Alitta virens.</title>
        <authorList>
            <person name="Yang A.I."/>
            <person name="Shin N.-R."/>
        </authorList>
    </citation>
    <scope>NUCLEOTIDE SEQUENCE</scope>
    <source>
        <strain evidence="11">A2M4</strain>
    </source>
</reference>
<evidence type="ECO:0000313" key="12">
    <source>
        <dbReference type="Proteomes" id="UP001163739"/>
    </source>
</evidence>
<keyword evidence="12" id="KW-1185">Reference proteome</keyword>
<feature type="region of interest" description="Interaction with DNA" evidence="8">
    <location>
        <begin position="194"/>
        <end position="199"/>
    </location>
</feature>
<dbReference type="Gene3D" id="3.40.50.140">
    <property type="match status" value="1"/>
</dbReference>
<comment type="catalytic activity">
    <reaction evidence="1 8">
        <text>ATP-independent breakage of single-stranded DNA, followed by passage and rejoining.</text>
        <dbReference type="EC" id="5.6.2.1"/>
    </reaction>
</comment>
<dbReference type="InterPro" id="IPR013824">
    <property type="entry name" value="Topo_IA_cen_sub1"/>
</dbReference>
<comment type="similarity">
    <text evidence="2 8">Belongs to the type IA topoisomerase family.</text>
</comment>
<proteinExistence type="inferred from homology"/>
<dbReference type="InterPro" id="IPR013497">
    <property type="entry name" value="Topo_IA_cen"/>
</dbReference>
<evidence type="ECO:0000256" key="8">
    <source>
        <dbReference type="HAMAP-Rule" id="MF_00953"/>
    </source>
</evidence>
<dbReference type="NCBIfam" id="NF005829">
    <property type="entry name" value="PRK07726.1"/>
    <property type="match status" value="1"/>
</dbReference>
<dbReference type="PANTHER" id="PTHR11390:SF21">
    <property type="entry name" value="DNA TOPOISOMERASE 3-ALPHA"/>
    <property type="match status" value="1"/>
</dbReference>
<keyword evidence="6 8" id="KW-0238">DNA-binding</keyword>
<dbReference type="EC" id="5.6.2.1" evidence="8"/>
<dbReference type="InterPro" id="IPR023406">
    <property type="entry name" value="Topo_IA_AS"/>
</dbReference>
<evidence type="ECO:0000256" key="4">
    <source>
        <dbReference type="ARBA" id="ARBA00022842"/>
    </source>
</evidence>
<dbReference type="InterPro" id="IPR003601">
    <property type="entry name" value="Topo_IA_2"/>
</dbReference>
<dbReference type="SMART" id="SM00436">
    <property type="entry name" value="TOP1Bc"/>
    <property type="match status" value="1"/>
</dbReference>
<keyword evidence="3 8" id="KW-0479">Metal-binding</keyword>
<dbReference type="HAMAP" id="MF_00953">
    <property type="entry name" value="Topoisom_3_prok"/>
    <property type="match status" value="1"/>
</dbReference>
<feature type="binding site" evidence="8">
    <location>
        <position position="7"/>
    </location>
    <ligand>
        <name>Mg(2+)</name>
        <dbReference type="ChEBI" id="CHEBI:18420"/>
        <label>1</label>
        <note>catalytic</note>
    </ligand>
</feature>
<dbReference type="PROSITE" id="PS52039">
    <property type="entry name" value="TOPO_IA_2"/>
    <property type="match status" value="1"/>
</dbReference>
<dbReference type="RefSeq" id="WP_265046067.1">
    <property type="nucleotide sequence ID" value="NZ_CP100390.1"/>
</dbReference>
<keyword evidence="7 8" id="KW-0413">Isomerase</keyword>
<dbReference type="NCBIfam" id="TIGR01056">
    <property type="entry name" value="topB"/>
    <property type="match status" value="1"/>
</dbReference>
<dbReference type="PRINTS" id="PR00417">
    <property type="entry name" value="PRTPISMRASEI"/>
</dbReference>
<comment type="cofactor">
    <cofactor evidence="8">
        <name>Mg(2+)</name>
        <dbReference type="ChEBI" id="CHEBI:18420"/>
    </cofactor>
    <text evidence="8">Binds two Mg(2+) per subunit.</text>
</comment>
<sequence>MKLYIAEKPSLGRAIASALPKPHLKLDGCIKVGNGDVVTWCIGHILEQVEPEAYDPAFKKWQLEHLPISPSDWKLTPKSNTRKQFTVVKKLIKQADTIVHCGDPDREGQLLVDEVINHVGIKPSVKKTLQRCLISDLNTSAVKQSLSMLKPNSEFAPLSISALARSRADWLYGINMTRAYTLQGQKVGFQGVVSVGRVQTPILGLVVRRDLDIEQFTPVNFYDVLAYVQTDSKTVFSAKWKPSEACLPYCDSEGRVLNKALAENVVNRINQQPAIVKKVERKPKKQAAPLPYNLSSLQIDAAKRFGMSAKSVLDTCQSLYENHKLITYPRSDNRYLPMAHFHQALNIVDAISHSANLKRECSGANCSLKSKAWNDAKVGAHHAIIPTAMRRKGVLSKAEQHVYELVARQYLMQFYPSWQYIDGVIELDISGGVFITKARHTTTKGWKELLVSSILQKESNDTLPTVEVGQVLHCDKGELVEKQTQPPSPFTDATLLAAMTGISRYVTNPDIKKILKETDGLGTEATRANIIELLFKRQFLARQGKQIRSTLIGRGLITSLPESMTLPDMTAHWESMLDKISLKEQNYFDFMAPLQQSLLDLVGYARCNLPVGLKGLKQKNSNKFKASSKSVKKKYTKAKK</sequence>
<dbReference type="InterPro" id="IPR006171">
    <property type="entry name" value="TOPRIM_dom"/>
</dbReference>
<feature type="site" description="Interaction with DNA" evidence="8">
    <location>
        <position position="61"/>
    </location>
</feature>
<dbReference type="Gene3D" id="1.10.290.10">
    <property type="entry name" value="Topoisomerase I, domain 4"/>
    <property type="match status" value="1"/>
</dbReference>
<dbReference type="Pfam" id="PF01131">
    <property type="entry name" value="Topoisom_bac"/>
    <property type="match status" value="1"/>
</dbReference>
<organism evidence="11 12">
    <name type="scientific">Alkalimarinus alittae</name>
    <dbReference type="NCBI Taxonomy" id="2961619"/>
    <lineage>
        <taxon>Bacteria</taxon>
        <taxon>Pseudomonadati</taxon>
        <taxon>Pseudomonadota</taxon>
        <taxon>Gammaproteobacteria</taxon>
        <taxon>Alteromonadales</taxon>
        <taxon>Alteromonadaceae</taxon>
        <taxon>Alkalimarinus</taxon>
    </lineage>
</organism>
<protein>
    <recommendedName>
        <fullName evidence="8">DNA topoisomerase 3</fullName>
        <ecNumber evidence="8">5.6.2.1</ecNumber>
    </recommendedName>
    <alternativeName>
        <fullName evidence="8">DNA topoisomerase III</fullName>
    </alternativeName>
</protein>
<feature type="site" description="Interaction with DNA" evidence="8">
    <location>
        <position position="178"/>
    </location>
</feature>
<name>A0ABY6MXP5_9ALTE</name>
<comment type="function">
    <text evidence="8">Releases the supercoiling and torsional tension of DNA, which is introduced during the DNA replication and transcription, by transiently cleaving and rejoining one strand of the DNA duplex. Introduces a single-strand break via transesterification at a target site in duplex DNA. The scissile phosphodiester is attacked by the catalytic tyrosine of the enzyme, resulting in the formation of a DNA-(5'-phosphotyrosyl)-enzyme intermediate and the expulsion of a 3'-OH DNA strand. The free DNA strand then undergoes passage around the unbroken strand, thus removing DNA supercoils. Finally, in the religation step, the DNA 3'-OH attacks the covalent intermediate to expel the active-site tyrosine and restore the DNA phosphodiester backbone.</text>
</comment>
<evidence type="ECO:0000256" key="5">
    <source>
        <dbReference type="ARBA" id="ARBA00023029"/>
    </source>
</evidence>
<dbReference type="InterPro" id="IPR034144">
    <property type="entry name" value="TOPRIM_TopoIII"/>
</dbReference>
<evidence type="ECO:0000259" key="10">
    <source>
        <dbReference type="PROSITE" id="PS52039"/>
    </source>
</evidence>
<feature type="domain" description="Toprim" evidence="9">
    <location>
        <begin position="1"/>
        <end position="134"/>
    </location>
</feature>
<dbReference type="Proteomes" id="UP001163739">
    <property type="component" value="Chromosome"/>
</dbReference>
<dbReference type="CDD" id="cd00186">
    <property type="entry name" value="TOP1Ac"/>
    <property type="match status" value="1"/>
</dbReference>
<feature type="site" description="Interaction with DNA" evidence="8">
    <location>
        <position position="330"/>
    </location>
</feature>
<evidence type="ECO:0000259" key="9">
    <source>
        <dbReference type="PROSITE" id="PS50880"/>
    </source>
</evidence>
<dbReference type="SUPFAM" id="SSF56712">
    <property type="entry name" value="Prokaryotic type I DNA topoisomerase"/>
    <property type="match status" value="1"/>
</dbReference>
<evidence type="ECO:0000256" key="3">
    <source>
        <dbReference type="ARBA" id="ARBA00022723"/>
    </source>
</evidence>
<feature type="site" description="Interaction with DNA" evidence="8">
    <location>
        <position position="170"/>
    </location>
</feature>
<feature type="binding site" evidence="8">
    <location>
        <position position="103"/>
    </location>
    <ligand>
        <name>Mg(2+)</name>
        <dbReference type="ChEBI" id="CHEBI:18420"/>
        <label>1</label>
        <note>catalytic</note>
    </ligand>
</feature>
<dbReference type="PANTHER" id="PTHR11390">
    <property type="entry name" value="PROKARYOTIC DNA TOPOISOMERASE"/>
    <property type="match status" value="1"/>
</dbReference>
<dbReference type="InterPro" id="IPR005738">
    <property type="entry name" value="TopoIII"/>
</dbReference>
<dbReference type="InterPro" id="IPR003602">
    <property type="entry name" value="Topo_IA_DNA-bd_dom"/>
</dbReference>
<dbReference type="Gene3D" id="1.10.460.10">
    <property type="entry name" value="Topoisomerase I, domain 2"/>
    <property type="match status" value="1"/>
</dbReference>